<name>A0A2Z4IN77_9BACT</name>
<accession>A0A2Z4IN77</accession>
<dbReference type="RefSeq" id="WP_112785206.1">
    <property type="nucleotide sequence ID" value="NZ_CP030041.1"/>
</dbReference>
<evidence type="ECO:0000313" key="2">
    <source>
        <dbReference type="Proteomes" id="UP000248688"/>
    </source>
</evidence>
<protein>
    <submittedName>
        <fullName evidence="1">Uncharacterized protein</fullName>
    </submittedName>
</protein>
<dbReference type="InterPro" id="IPR046558">
    <property type="entry name" value="DUF6712"/>
</dbReference>
<reference evidence="1 2" key="1">
    <citation type="submission" date="2018-06" db="EMBL/GenBank/DDBJ databases">
        <title>Echinicola strongylocentroti sp. nov., isolated from a sea urchin Strongylocentrotus intermedius.</title>
        <authorList>
            <person name="Bae S.S."/>
        </authorList>
    </citation>
    <scope>NUCLEOTIDE SEQUENCE [LARGE SCALE GENOMIC DNA]</scope>
    <source>
        <strain evidence="1 2">MEBiC08714</strain>
    </source>
</reference>
<sequence length="328" mass="36856">MMLINSTEELKEYIPASIALGFDDIKPKIRLVEREVIKRIFSSAIYDRATNAGAADNDRALKELLSEAVAHLALLQYIDMGQVLISSSGIQIASNENTKTAFEWQIDGLKKQCSLQGWGAVESALAFMETLPEGDLLTAWEETDTYKDSQMSVLSTLKQFEQYVSLHHSRVLFNKLLPTMTDQQEKVKAALGDSLWTKVVGYSSEEDSAQKTRLLRVYKKCGKALAYFTVAEGFVDTMLVLSDNGPLVIEAMQSRMPKAVKTAPEDLVKFIAENYRGKANGVITDLLAYLQENIEHFPEFKDSENYIDDEDQTDHIARNDPDWGLAFF</sequence>
<proteinExistence type="predicted"/>
<dbReference type="KEGG" id="est:DN752_17790"/>
<gene>
    <name evidence="1" type="ORF">DN752_17790</name>
</gene>
<dbReference type="Proteomes" id="UP000248688">
    <property type="component" value="Chromosome"/>
</dbReference>
<keyword evidence="2" id="KW-1185">Reference proteome</keyword>
<dbReference type="EMBL" id="CP030041">
    <property type="protein sequence ID" value="AWW31833.1"/>
    <property type="molecule type" value="Genomic_DNA"/>
</dbReference>
<dbReference type="Pfam" id="PF20459">
    <property type="entry name" value="DUF6712"/>
    <property type="match status" value="2"/>
</dbReference>
<organism evidence="1 2">
    <name type="scientific">Echinicola strongylocentroti</name>
    <dbReference type="NCBI Taxonomy" id="1795355"/>
    <lineage>
        <taxon>Bacteria</taxon>
        <taxon>Pseudomonadati</taxon>
        <taxon>Bacteroidota</taxon>
        <taxon>Cytophagia</taxon>
        <taxon>Cytophagales</taxon>
        <taxon>Cyclobacteriaceae</taxon>
        <taxon>Echinicola</taxon>
    </lineage>
</organism>
<evidence type="ECO:0000313" key="1">
    <source>
        <dbReference type="EMBL" id="AWW31833.1"/>
    </source>
</evidence>
<dbReference type="OrthoDB" id="872721at2"/>
<dbReference type="AlphaFoldDB" id="A0A2Z4IN77"/>